<dbReference type="GeneID" id="92007307"/>
<comment type="caution">
    <text evidence="1">The sequence shown here is derived from an EMBL/GenBank/DDBJ whole genome shotgun (WGS) entry which is preliminary data.</text>
</comment>
<dbReference type="Proteomes" id="UP001430584">
    <property type="component" value="Unassembled WGS sequence"/>
</dbReference>
<organism evidence="1 2">
    <name type="scientific">Diplodia seriata</name>
    <dbReference type="NCBI Taxonomy" id="420778"/>
    <lineage>
        <taxon>Eukaryota</taxon>
        <taxon>Fungi</taxon>
        <taxon>Dikarya</taxon>
        <taxon>Ascomycota</taxon>
        <taxon>Pezizomycotina</taxon>
        <taxon>Dothideomycetes</taxon>
        <taxon>Dothideomycetes incertae sedis</taxon>
        <taxon>Botryosphaeriales</taxon>
        <taxon>Botryosphaeriaceae</taxon>
        <taxon>Diplodia</taxon>
    </lineage>
</organism>
<accession>A0ABR3CMD8</accession>
<gene>
    <name evidence="1" type="ORF">SLS55_003222</name>
</gene>
<reference evidence="1 2" key="1">
    <citation type="submission" date="2024-02" db="EMBL/GenBank/DDBJ databases">
        <title>De novo assembly and annotation of 12 fungi associated with fruit tree decline syndrome in Ontario, Canada.</title>
        <authorList>
            <person name="Sulman M."/>
            <person name="Ellouze W."/>
            <person name="Ilyukhin E."/>
        </authorList>
    </citation>
    <scope>NUCLEOTIDE SEQUENCE [LARGE SCALE GENOMIC DNA]</scope>
    <source>
        <strain evidence="1 2">FDS-637</strain>
    </source>
</reference>
<protein>
    <submittedName>
        <fullName evidence="1">Uncharacterized protein</fullName>
    </submittedName>
</protein>
<keyword evidence="2" id="KW-1185">Reference proteome</keyword>
<proteinExistence type="predicted"/>
<dbReference type="RefSeq" id="XP_066634819.1">
    <property type="nucleotide sequence ID" value="XM_066774700.1"/>
</dbReference>
<evidence type="ECO:0000313" key="2">
    <source>
        <dbReference type="Proteomes" id="UP001430584"/>
    </source>
</evidence>
<name>A0ABR3CMD8_9PEZI</name>
<sequence length="64" mass="7233">MPDGPEQVARDELFMSKLGKEIDCAFPSRWTCPEVQPWLYGYDAWKEVDSALREAGGVENATKL</sequence>
<dbReference type="EMBL" id="JAJVCZ030000003">
    <property type="protein sequence ID" value="KAL0261790.1"/>
    <property type="molecule type" value="Genomic_DNA"/>
</dbReference>
<evidence type="ECO:0000313" key="1">
    <source>
        <dbReference type="EMBL" id="KAL0261790.1"/>
    </source>
</evidence>